<comment type="caution">
    <text evidence="1">The sequence shown here is derived from an EMBL/GenBank/DDBJ whole genome shotgun (WGS) entry which is preliminary data.</text>
</comment>
<evidence type="ECO:0000313" key="2">
    <source>
        <dbReference type="Proteomes" id="UP000237647"/>
    </source>
</evidence>
<evidence type="ECO:0000313" key="1">
    <source>
        <dbReference type="EMBL" id="PRY65578.1"/>
    </source>
</evidence>
<dbReference type="Proteomes" id="UP000237647">
    <property type="component" value="Unassembled WGS sequence"/>
</dbReference>
<dbReference type="EMBL" id="PVTK01000002">
    <property type="protein sequence ID" value="PRY65578.1"/>
    <property type="molecule type" value="Genomic_DNA"/>
</dbReference>
<reference evidence="1 2" key="1">
    <citation type="submission" date="2018-03" db="EMBL/GenBank/DDBJ databases">
        <title>Genomic Encyclopedia of Type Strains, Phase III (KMG-III): the genomes of soil and plant-associated and newly described type strains.</title>
        <authorList>
            <person name="Whitman W."/>
        </authorList>
    </citation>
    <scope>NUCLEOTIDE SEQUENCE [LARGE SCALE GENOMIC DNA]</scope>
    <source>
        <strain evidence="1 2">CGMCC 1.12152</strain>
    </source>
</reference>
<protein>
    <submittedName>
        <fullName evidence="1">Uncharacterized protein</fullName>
    </submittedName>
</protein>
<dbReference type="AlphaFoldDB" id="A0A2T0V677"/>
<sequence length="74" mass="8016">MNQSSICPECGSTQLRFPDDGASDQGVSCASCGAALGDKHRFTREYKVDSQDENEHKVEKGIKQVINKAKGKGE</sequence>
<proteinExistence type="predicted"/>
<dbReference type="OrthoDB" id="6183652at2"/>
<organism evidence="1 2">
    <name type="scientific">Vreelandella songnenensis</name>
    <dbReference type="NCBI Taxonomy" id="1176243"/>
    <lineage>
        <taxon>Bacteria</taxon>
        <taxon>Pseudomonadati</taxon>
        <taxon>Pseudomonadota</taxon>
        <taxon>Gammaproteobacteria</taxon>
        <taxon>Oceanospirillales</taxon>
        <taxon>Halomonadaceae</taxon>
        <taxon>Vreelandella</taxon>
    </lineage>
</organism>
<accession>A0A2T0V677</accession>
<keyword evidence="2" id="KW-1185">Reference proteome</keyword>
<dbReference type="RefSeq" id="WP_146130235.1">
    <property type="nucleotide sequence ID" value="NZ_PVTK01000002.1"/>
</dbReference>
<gene>
    <name evidence="1" type="ORF">B0H98_102102</name>
</gene>
<name>A0A2T0V677_9GAMM</name>